<dbReference type="OrthoDB" id="354648at2759"/>
<reference evidence="1" key="2">
    <citation type="submission" date="2013-10" db="EMBL/GenBank/DDBJ databases">
        <authorList>
            <person name="Aslett M."/>
        </authorList>
    </citation>
    <scope>NUCLEOTIDE SEQUENCE [LARGE SCALE GENOMIC DNA]</scope>
    <source>
        <strain evidence="1">Houghton</strain>
    </source>
</reference>
<dbReference type="AlphaFoldDB" id="U6JTG7"/>
<gene>
    <name evidence="1" type="ORF">EMH_0043390</name>
</gene>
<dbReference type="VEuPathDB" id="ToxoDB:EMH_0043390"/>
<dbReference type="RefSeq" id="XP_013351293.1">
    <property type="nucleotide sequence ID" value="XM_013495839.1"/>
</dbReference>
<keyword evidence="2" id="KW-1185">Reference proteome</keyword>
<dbReference type="EMBL" id="HG681518">
    <property type="protein sequence ID" value="CDJ28719.1"/>
    <property type="molecule type" value="Genomic_DNA"/>
</dbReference>
<protein>
    <submittedName>
        <fullName evidence="1">Uncharacterized protein</fullName>
    </submittedName>
</protein>
<evidence type="ECO:0000313" key="1">
    <source>
        <dbReference type="EMBL" id="CDJ28719.1"/>
    </source>
</evidence>
<name>U6JTG7_9EIME</name>
<sequence>MLFPGMMREAPQEYISPKWRAALRIVGFIASCILIAKYGELADMPENSKLGKQQQLPQQQLQQQQLQQQQLQLQQLQLQ</sequence>
<dbReference type="Proteomes" id="UP000030744">
    <property type="component" value="Unassembled WGS sequence"/>
</dbReference>
<organism evidence="1 2">
    <name type="scientific">Eimeria mitis</name>
    <dbReference type="NCBI Taxonomy" id="44415"/>
    <lineage>
        <taxon>Eukaryota</taxon>
        <taxon>Sar</taxon>
        <taxon>Alveolata</taxon>
        <taxon>Apicomplexa</taxon>
        <taxon>Conoidasida</taxon>
        <taxon>Coccidia</taxon>
        <taxon>Eucoccidiorida</taxon>
        <taxon>Eimeriorina</taxon>
        <taxon>Eimeriidae</taxon>
        <taxon>Eimeria</taxon>
    </lineage>
</organism>
<reference evidence="1" key="1">
    <citation type="submission" date="2013-10" db="EMBL/GenBank/DDBJ databases">
        <title>Genomic analysis of the causative agents of coccidiosis in chickens.</title>
        <authorList>
            <person name="Reid A.J."/>
            <person name="Blake D."/>
            <person name="Billington K."/>
            <person name="Browne H."/>
            <person name="Dunn M."/>
            <person name="Hung S."/>
            <person name="Kawahara F."/>
            <person name="Miranda-Saavedra D."/>
            <person name="Mourier T."/>
            <person name="Nagra H."/>
            <person name="Otto T.D."/>
            <person name="Rawlings N."/>
            <person name="Sanchez A."/>
            <person name="Sanders M."/>
            <person name="Subramaniam C."/>
            <person name="Tay Y."/>
            <person name="Dear P."/>
            <person name="Doerig C."/>
            <person name="Gruber A."/>
            <person name="Parkinson J."/>
            <person name="Shirley M."/>
            <person name="Wan K.L."/>
            <person name="Berriman M."/>
            <person name="Tomley F."/>
            <person name="Pain A."/>
        </authorList>
    </citation>
    <scope>NUCLEOTIDE SEQUENCE [LARGE SCALE GENOMIC DNA]</scope>
    <source>
        <strain evidence="1">Houghton</strain>
    </source>
</reference>
<evidence type="ECO:0000313" key="2">
    <source>
        <dbReference type="Proteomes" id="UP000030744"/>
    </source>
</evidence>
<proteinExistence type="predicted"/>
<dbReference type="GeneID" id="25379057"/>
<accession>U6JTG7</accession>